<name>A0ABW7H0U8_9BURK</name>
<keyword evidence="1" id="KW-0812">Transmembrane</keyword>
<keyword evidence="3" id="KW-0808">Transferase</keyword>
<dbReference type="SUPFAM" id="SSF55785">
    <property type="entry name" value="PYP-like sensor domain (PAS domain)"/>
    <property type="match status" value="1"/>
</dbReference>
<gene>
    <name evidence="3" type="ORF">ACG01O_14385</name>
</gene>
<dbReference type="InterPro" id="IPR052155">
    <property type="entry name" value="Biofilm_reg_signaling"/>
</dbReference>
<organism evidence="3 4">
    <name type="scientific">Pelomonas baiyunensis</name>
    <dbReference type="NCBI Taxonomy" id="3299026"/>
    <lineage>
        <taxon>Bacteria</taxon>
        <taxon>Pseudomonadati</taxon>
        <taxon>Pseudomonadota</taxon>
        <taxon>Betaproteobacteria</taxon>
        <taxon>Burkholderiales</taxon>
        <taxon>Sphaerotilaceae</taxon>
        <taxon>Roseateles</taxon>
    </lineage>
</organism>
<dbReference type="Proteomes" id="UP001606303">
    <property type="component" value="Unassembled WGS sequence"/>
</dbReference>
<comment type="caution">
    <text evidence="3">The sequence shown here is derived from an EMBL/GenBank/DDBJ whole genome shotgun (WGS) entry which is preliminary data.</text>
</comment>
<feature type="transmembrane region" description="Helical" evidence="1">
    <location>
        <begin position="20"/>
        <end position="40"/>
    </location>
</feature>
<dbReference type="SUPFAM" id="SSF55073">
    <property type="entry name" value="Nucleotide cyclase"/>
    <property type="match status" value="1"/>
</dbReference>
<feature type="transmembrane region" description="Helical" evidence="1">
    <location>
        <begin position="60"/>
        <end position="84"/>
    </location>
</feature>
<evidence type="ECO:0000256" key="1">
    <source>
        <dbReference type="SAM" id="Phobius"/>
    </source>
</evidence>
<dbReference type="CDD" id="cd00130">
    <property type="entry name" value="PAS"/>
    <property type="match status" value="1"/>
</dbReference>
<sequence>MADDASPPADPQRARLRRHLVWGVVLLLTLVTAGTALALMESHQALQARLLGRPVAELETRIGLVFTLLALGQGAVIVAAAVLIDRVQARHRRAQAHVARLASERGALLDNDLVPMVRLRDRREVWHNRALAEMFGYAPGELDGQSSRAFYADDAAFERAGRGYARMPASGRFRAQLPMMRKDGRRLWIDLSGTQLPGGDSLWMMVDITAVKEREQEARHQALHDGLTGLPNRHLLHDRLGLMLRDAARRHSALAVCYLDLDGFKAVNDHQGHDAGDALLCAVAQRLNEHRRGNDVVARIGGDEFVVVLSHLTTPEGEARALERLQHCFDTPFELPGGHTARVGASIGVALYPTHGDTAAALVTLADRAMLTGKRAGKGRWVLHSSAA</sequence>
<keyword evidence="3" id="KW-0548">Nucleotidyltransferase</keyword>
<dbReference type="RefSeq" id="WP_394385685.1">
    <property type="nucleotide sequence ID" value="NZ_JBIGIB010000004.1"/>
</dbReference>
<dbReference type="InterPro" id="IPR000160">
    <property type="entry name" value="GGDEF_dom"/>
</dbReference>
<dbReference type="PROSITE" id="PS50887">
    <property type="entry name" value="GGDEF"/>
    <property type="match status" value="1"/>
</dbReference>
<dbReference type="InterPro" id="IPR043128">
    <property type="entry name" value="Rev_trsase/Diguanyl_cyclase"/>
</dbReference>
<dbReference type="PANTHER" id="PTHR44757:SF2">
    <property type="entry name" value="BIOFILM ARCHITECTURE MAINTENANCE PROTEIN MBAA"/>
    <property type="match status" value="1"/>
</dbReference>
<dbReference type="Pfam" id="PF13426">
    <property type="entry name" value="PAS_9"/>
    <property type="match status" value="1"/>
</dbReference>
<dbReference type="InterPro" id="IPR029787">
    <property type="entry name" value="Nucleotide_cyclase"/>
</dbReference>
<dbReference type="InterPro" id="IPR000014">
    <property type="entry name" value="PAS"/>
</dbReference>
<keyword evidence="1" id="KW-0472">Membrane</keyword>
<dbReference type="CDD" id="cd01949">
    <property type="entry name" value="GGDEF"/>
    <property type="match status" value="1"/>
</dbReference>
<keyword evidence="1" id="KW-1133">Transmembrane helix</keyword>
<proteinExistence type="predicted"/>
<feature type="domain" description="GGDEF" evidence="2">
    <location>
        <begin position="252"/>
        <end position="386"/>
    </location>
</feature>
<evidence type="ECO:0000313" key="3">
    <source>
        <dbReference type="EMBL" id="MFG6467810.1"/>
    </source>
</evidence>
<dbReference type="NCBIfam" id="TIGR00229">
    <property type="entry name" value="sensory_box"/>
    <property type="match status" value="1"/>
</dbReference>
<dbReference type="Gene3D" id="3.30.450.20">
    <property type="entry name" value="PAS domain"/>
    <property type="match status" value="1"/>
</dbReference>
<dbReference type="NCBIfam" id="TIGR00254">
    <property type="entry name" value="GGDEF"/>
    <property type="match status" value="1"/>
</dbReference>
<dbReference type="GO" id="GO:0052621">
    <property type="term" value="F:diguanylate cyclase activity"/>
    <property type="evidence" value="ECO:0007669"/>
    <property type="project" value="UniProtKB-EC"/>
</dbReference>
<keyword evidence="4" id="KW-1185">Reference proteome</keyword>
<protein>
    <submittedName>
        <fullName evidence="3">Diguanylate cyclase</fullName>
        <ecNumber evidence="3">2.7.7.65</ecNumber>
    </submittedName>
</protein>
<dbReference type="Pfam" id="PF00990">
    <property type="entry name" value="GGDEF"/>
    <property type="match status" value="1"/>
</dbReference>
<dbReference type="PANTHER" id="PTHR44757">
    <property type="entry name" value="DIGUANYLATE CYCLASE DGCP"/>
    <property type="match status" value="1"/>
</dbReference>
<dbReference type="InterPro" id="IPR035965">
    <property type="entry name" value="PAS-like_dom_sf"/>
</dbReference>
<accession>A0ABW7H0U8</accession>
<dbReference type="Gene3D" id="3.30.70.270">
    <property type="match status" value="1"/>
</dbReference>
<evidence type="ECO:0000259" key="2">
    <source>
        <dbReference type="PROSITE" id="PS50887"/>
    </source>
</evidence>
<dbReference type="SMART" id="SM00267">
    <property type="entry name" value="GGDEF"/>
    <property type="match status" value="1"/>
</dbReference>
<reference evidence="3 4" key="1">
    <citation type="submission" date="2024-08" db="EMBL/GenBank/DDBJ databases">
        <authorList>
            <person name="Lu H."/>
        </authorList>
    </citation>
    <scope>NUCLEOTIDE SEQUENCE [LARGE SCALE GENOMIC DNA]</scope>
    <source>
        <strain evidence="3 4">BYS87W</strain>
    </source>
</reference>
<evidence type="ECO:0000313" key="4">
    <source>
        <dbReference type="Proteomes" id="UP001606303"/>
    </source>
</evidence>
<dbReference type="EC" id="2.7.7.65" evidence="3"/>
<dbReference type="EMBL" id="JBIGIB010000004">
    <property type="protein sequence ID" value="MFG6467810.1"/>
    <property type="molecule type" value="Genomic_DNA"/>
</dbReference>